<evidence type="ECO:0000313" key="1">
    <source>
        <dbReference type="EMBL" id="GAX27943.1"/>
    </source>
</evidence>
<proteinExistence type="predicted"/>
<comment type="caution">
    <text evidence="1">The sequence shown here is derived from an EMBL/GenBank/DDBJ whole genome shotgun (WGS) entry which is preliminary data.</text>
</comment>
<gene>
    <name evidence="1" type="ORF">FisN_32Lu081</name>
</gene>
<evidence type="ECO:0000313" key="2">
    <source>
        <dbReference type="Proteomes" id="UP000198406"/>
    </source>
</evidence>
<dbReference type="EMBL" id="BDSP01000262">
    <property type="protein sequence ID" value="GAX27943.1"/>
    <property type="molecule type" value="Genomic_DNA"/>
</dbReference>
<organism evidence="1 2">
    <name type="scientific">Fistulifera solaris</name>
    <name type="common">Oleaginous diatom</name>
    <dbReference type="NCBI Taxonomy" id="1519565"/>
    <lineage>
        <taxon>Eukaryota</taxon>
        <taxon>Sar</taxon>
        <taxon>Stramenopiles</taxon>
        <taxon>Ochrophyta</taxon>
        <taxon>Bacillariophyta</taxon>
        <taxon>Bacillariophyceae</taxon>
        <taxon>Bacillariophycidae</taxon>
        <taxon>Naviculales</taxon>
        <taxon>Naviculaceae</taxon>
        <taxon>Fistulifera</taxon>
    </lineage>
</organism>
<protein>
    <submittedName>
        <fullName evidence="1">Uncharacterized protein</fullName>
    </submittedName>
</protein>
<name>A0A1Z5KNQ1_FISSO</name>
<sequence length="113" mass="13078">METVTMTSTYHDDDSMMQKNESSVFMCVPTEITICHDEQEEASYLTGMAFYKQGQVCPILLLHDTDGEMLHRVYTQDKSDFVDLRGREALGQFCKGLFEYDQTLRFKVVSSWP</sequence>
<accession>A0A1Z5KNQ1</accession>
<keyword evidence="2" id="KW-1185">Reference proteome</keyword>
<dbReference type="AlphaFoldDB" id="A0A1Z5KNQ1"/>
<dbReference type="Proteomes" id="UP000198406">
    <property type="component" value="Unassembled WGS sequence"/>
</dbReference>
<dbReference type="InParanoid" id="A0A1Z5KNQ1"/>
<reference evidence="1 2" key="1">
    <citation type="journal article" date="2015" name="Plant Cell">
        <title>Oil accumulation by the oleaginous diatom Fistulifera solaris as revealed by the genome and transcriptome.</title>
        <authorList>
            <person name="Tanaka T."/>
            <person name="Maeda Y."/>
            <person name="Veluchamy A."/>
            <person name="Tanaka M."/>
            <person name="Abida H."/>
            <person name="Marechal E."/>
            <person name="Bowler C."/>
            <person name="Muto M."/>
            <person name="Sunaga Y."/>
            <person name="Tanaka M."/>
            <person name="Yoshino T."/>
            <person name="Taniguchi T."/>
            <person name="Fukuda Y."/>
            <person name="Nemoto M."/>
            <person name="Matsumoto M."/>
            <person name="Wong P.S."/>
            <person name="Aburatani S."/>
            <person name="Fujibuchi W."/>
        </authorList>
    </citation>
    <scope>NUCLEOTIDE SEQUENCE [LARGE SCALE GENOMIC DNA]</scope>
    <source>
        <strain evidence="1 2">JPCC DA0580</strain>
    </source>
</reference>